<evidence type="ECO:0000313" key="1">
    <source>
        <dbReference type="EMBL" id="TDK47370.1"/>
    </source>
</evidence>
<dbReference type="AlphaFoldDB" id="A0A4R5V5X7"/>
<gene>
    <name evidence="1" type="ORF">E1832_10790</name>
</gene>
<sequence length="103" mass="11447">MKDLFSLLSARHRPRLLVRAARIGAQEYRRSVHLPRLLGYGGLPSPAPALMRLMDIEDEINDLRRDGDAGYSLARHLDVLIAMVGEAHLLAADRPAPVSVWPT</sequence>
<organism evidence="1 2">
    <name type="scientific">Antarcticimicrobium luteum</name>
    <dbReference type="NCBI Taxonomy" id="2547397"/>
    <lineage>
        <taxon>Bacteria</taxon>
        <taxon>Pseudomonadati</taxon>
        <taxon>Pseudomonadota</taxon>
        <taxon>Alphaproteobacteria</taxon>
        <taxon>Rhodobacterales</taxon>
        <taxon>Paracoccaceae</taxon>
        <taxon>Antarcticimicrobium</taxon>
    </lineage>
</organism>
<evidence type="ECO:0000313" key="2">
    <source>
        <dbReference type="Proteomes" id="UP000295301"/>
    </source>
</evidence>
<keyword evidence="2" id="KW-1185">Reference proteome</keyword>
<accession>A0A4R5V5X7</accession>
<comment type="caution">
    <text evidence="1">The sequence shown here is derived from an EMBL/GenBank/DDBJ whole genome shotgun (WGS) entry which is preliminary data.</text>
</comment>
<dbReference type="InterPro" id="IPR045516">
    <property type="entry name" value="DUF6477"/>
</dbReference>
<dbReference type="Pfam" id="PF20083">
    <property type="entry name" value="DUF6477"/>
    <property type="match status" value="1"/>
</dbReference>
<dbReference type="Proteomes" id="UP000295301">
    <property type="component" value="Unassembled WGS sequence"/>
</dbReference>
<reference evidence="1 2" key="1">
    <citation type="submission" date="2019-03" db="EMBL/GenBank/DDBJ databases">
        <title>Ruegeria lutea sp. nov., a novel strain, isolated from marine sediment, the Masan Bay, South Korea.</title>
        <authorList>
            <person name="Kim J."/>
            <person name="Kim D.-Y."/>
            <person name="Lee S.-S."/>
        </authorList>
    </citation>
    <scope>NUCLEOTIDE SEQUENCE [LARGE SCALE GENOMIC DNA]</scope>
    <source>
        <strain evidence="1 2">318-1</strain>
    </source>
</reference>
<dbReference type="EMBL" id="SMUV01000065">
    <property type="protein sequence ID" value="TDK47370.1"/>
    <property type="molecule type" value="Genomic_DNA"/>
</dbReference>
<dbReference type="RefSeq" id="WP_133359765.1">
    <property type="nucleotide sequence ID" value="NZ_SMUV01000065.1"/>
</dbReference>
<protein>
    <submittedName>
        <fullName evidence="1">Uncharacterized protein</fullName>
    </submittedName>
</protein>
<dbReference type="OrthoDB" id="7875218at2"/>
<proteinExistence type="predicted"/>
<name>A0A4R5V5X7_9RHOB</name>